<dbReference type="InterPro" id="IPR040122">
    <property type="entry name" value="Importin_beta"/>
</dbReference>
<comment type="subcellular location">
    <subcellularLocation>
        <location evidence="1">Cytoplasm</location>
    </subcellularLocation>
</comment>
<protein>
    <recommendedName>
        <fullName evidence="6">Importin N-terminal domain-containing protein</fullName>
    </recommendedName>
</protein>
<dbReference type="Gene3D" id="1.25.10.10">
    <property type="entry name" value="Leucine-rich Repeat Variant"/>
    <property type="match status" value="1"/>
</dbReference>
<keyword evidence="5" id="KW-0653">Protein transport</keyword>
<gene>
    <name evidence="7" type="ORF">QYE76_060282</name>
</gene>
<keyword evidence="4" id="KW-0677">Repeat</keyword>
<evidence type="ECO:0000256" key="5">
    <source>
        <dbReference type="ARBA" id="ARBA00022927"/>
    </source>
</evidence>
<name>A0AAD8S1V9_LOLMU</name>
<evidence type="ECO:0000256" key="4">
    <source>
        <dbReference type="ARBA" id="ARBA00022737"/>
    </source>
</evidence>
<evidence type="ECO:0000256" key="2">
    <source>
        <dbReference type="ARBA" id="ARBA00022448"/>
    </source>
</evidence>
<dbReference type="InterPro" id="IPR011989">
    <property type="entry name" value="ARM-like"/>
</dbReference>
<dbReference type="PROSITE" id="PS50166">
    <property type="entry name" value="IMPORTIN_B_NT"/>
    <property type="match status" value="1"/>
</dbReference>
<dbReference type="GO" id="GO:0005737">
    <property type="term" value="C:cytoplasm"/>
    <property type="evidence" value="ECO:0007669"/>
    <property type="project" value="UniProtKB-SubCell"/>
</dbReference>
<evidence type="ECO:0000256" key="3">
    <source>
        <dbReference type="ARBA" id="ARBA00022490"/>
    </source>
</evidence>
<proteinExistence type="predicted"/>
<dbReference type="Pfam" id="PF25574">
    <property type="entry name" value="TPR_IMB1"/>
    <property type="match status" value="1"/>
</dbReference>
<evidence type="ECO:0000313" key="8">
    <source>
        <dbReference type="Proteomes" id="UP001231189"/>
    </source>
</evidence>
<dbReference type="InterPro" id="IPR058584">
    <property type="entry name" value="IMB1_TNPO1-like_TPR"/>
</dbReference>
<sequence length="799" mass="89013">MDDLIQILKDAHSTDNKNIQYAAECNLKQRQELDFPDFLLSLSVVLSRDESPPQCRGLAGIILKNLLDKKFSVDGDRLINQWSNLDQHIKSKIKVSLLETLGSSVPYACRTSSQVIAKVAYVELPRQEWPDLIEKLLASMAQQGASSLLKQATLEALGCVFEEILGLDPDEVNAVLNAVVEAMNQTELSFEVRLAAVKALQNVLKHVNFANDDCGNLIMDAIHKTVKSDETVLPPKERSNEEKMKQEAFGCLVVIASKYHTMLEPYMETILSLATEALKGVVKSGALQCIEFWITICEKVIELRKQNKLDAHGISTVDCRFIEKTLYSLVPVLLKTLIMQAGDDDAQSIFISALTCLDLVARTIGNAIVPIAMQFVEVNIKASDWQRRRAATFALAAILDGPSIMELAPVVHLVLDMMEDRNVEVRGTAVCTLRQMFDLLHSPACANRIFTDANLPRIVAVLAKRSEDVPDVSEEACRAIYFLAKGYESISSELGHSKKKISSELSPFLSDVFDVLFSTSAPAKETPFRLPTSASAYEALCEVVRVSNIQDYKASVAVGVLMPCIMIRLNMVLDCEASSSGDKRNKYDLLVLLCDLLHVIIQKLGNRFPVWRTPFVLLLFCRVLTCECSIARDKAALAIGALAVVNGPDFAVHMPILLQYFNVKLLFPTYLRVIGNIFLVLREKILPHCDYIMDVLYEGFSKLMLKPPILECFGEIALAIGKKNFETYLQAVMEKLKEASNPRYHANVFYEHKVDYSNQLTQGILGAYSGILKGTKDPESLFKVAPDLFKFIEAVRNED</sequence>
<dbReference type="InterPro" id="IPR001494">
    <property type="entry name" value="Importin-beta_N"/>
</dbReference>
<dbReference type="SUPFAM" id="SSF48371">
    <property type="entry name" value="ARM repeat"/>
    <property type="match status" value="1"/>
</dbReference>
<keyword evidence="3" id="KW-0963">Cytoplasm</keyword>
<keyword evidence="8" id="KW-1185">Reference proteome</keyword>
<accession>A0AAD8S1V9</accession>
<evidence type="ECO:0000313" key="7">
    <source>
        <dbReference type="EMBL" id="KAK1642477.1"/>
    </source>
</evidence>
<comment type="caution">
    <text evidence="7">The sequence shown here is derived from an EMBL/GenBank/DDBJ whole genome shotgun (WGS) entry which is preliminary data.</text>
</comment>
<evidence type="ECO:0000259" key="6">
    <source>
        <dbReference type="PROSITE" id="PS50166"/>
    </source>
</evidence>
<dbReference type="PANTHER" id="PTHR10527">
    <property type="entry name" value="IMPORTIN BETA"/>
    <property type="match status" value="1"/>
</dbReference>
<dbReference type="Pfam" id="PF03810">
    <property type="entry name" value="IBN_N"/>
    <property type="match status" value="1"/>
</dbReference>
<dbReference type="Proteomes" id="UP001231189">
    <property type="component" value="Unassembled WGS sequence"/>
</dbReference>
<dbReference type="EMBL" id="JAUUTY010000004">
    <property type="protein sequence ID" value="KAK1642477.1"/>
    <property type="molecule type" value="Genomic_DNA"/>
</dbReference>
<organism evidence="7 8">
    <name type="scientific">Lolium multiflorum</name>
    <name type="common">Italian ryegrass</name>
    <name type="synonym">Lolium perenne subsp. multiflorum</name>
    <dbReference type="NCBI Taxonomy" id="4521"/>
    <lineage>
        <taxon>Eukaryota</taxon>
        <taxon>Viridiplantae</taxon>
        <taxon>Streptophyta</taxon>
        <taxon>Embryophyta</taxon>
        <taxon>Tracheophyta</taxon>
        <taxon>Spermatophyta</taxon>
        <taxon>Magnoliopsida</taxon>
        <taxon>Liliopsida</taxon>
        <taxon>Poales</taxon>
        <taxon>Poaceae</taxon>
        <taxon>BOP clade</taxon>
        <taxon>Pooideae</taxon>
        <taxon>Poodae</taxon>
        <taxon>Poeae</taxon>
        <taxon>Poeae Chloroplast Group 2 (Poeae type)</taxon>
        <taxon>Loliodinae</taxon>
        <taxon>Loliinae</taxon>
        <taxon>Lolium</taxon>
    </lineage>
</organism>
<reference evidence="7" key="1">
    <citation type="submission" date="2023-07" db="EMBL/GenBank/DDBJ databases">
        <title>A chromosome-level genome assembly of Lolium multiflorum.</title>
        <authorList>
            <person name="Chen Y."/>
            <person name="Copetti D."/>
            <person name="Kolliker R."/>
            <person name="Studer B."/>
        </authorList>
    </citation>
    <scope>NUCLEOTIDE SEQUENCE</scope>
    <source>
        <strain evidence="7">02402/16</strain>
        <tissue evidence="7">Leaf</tissue>
    </source>
</reference>
<evidence type="ECO:0000256" key="1">
    <source>
        <dbReference type="ARBA" id="ARBA00004496"/>
    </source>
</evidence>
<dbReference type="InterPro" id="IPR016024">
    <property type="entry name" value="ARM-type_fold"/>
</dbReference>
<feature type="domain" description="Importin N-terminal" evidence="6">
    <location>
        <begin position="23"/>
        <end position="103"/>
    </location>
</feature>
<dbReference type="GO" id="GO:0006606">
    <property type="term" value="P:protein import into nucleus"/>
    <property type="evidence" value="ECO:0007669"/>
    <property type="project" value="InterPro"/>
</dbReference>
<dbReference type="GO" id="GO:0031267">
    <property type="term" value="F:small GTPase binding"/>
    <property type="evidence" value="ECO:0007669"/>
    <property type="project" value="InterPro"/>
</dbReference>
<keyword evidence="2" id="KW-0813">Transport</keyword>
<dbReference type="AlphaFoldDB" id="A0AAD8S1V9"/>